<evidence type="ECO:0000256" key="9">
    <source>
        <dbReference type="ARBA" id="ARBA00056975"/>
    </source>
</evidence>
<evidence type="ECO:0000256" key="8">
    <source>
        <dbReference type="ARBA" id="ARBA00023186"/>
    </source>
</evidence>
<dbReference type="EMBL" id="JARQWQ010000018">
    <property type="protein sequence ID" value="KAK2566024.1"/>
    <property type="molecule type" value="Genomic_DNA"/>
</dbReference>
<evidence type="ECO:0000256" key="3">
    <source>
        <dbReference type="ARBA" id="ARBA00022729"/>
    </source>
</evidence>
<dbReference type="CDD" id="cd16226">
    <property type="entry name" value="EFh_CREC_Calumenin_like"/>
    <property type="match status" value="1"/>
</dbReference>
<dbReference type="PROSITE" id="PS51257">
    <property type="entry name" value="PROKAR_LIPOPROTEIN"/>
    <property type="match status" value="1"/>
</dbReference>
<keyword evidence="3 13" id="KW-0732">Signal</keyword>
<feature type="signal peptide" evidence="13">
    <location>
        <begin position="1"/>
        <end position="20"/>
    </location>
</feature>
<gene>
    <name evidence="15" type="ORF">P5673_010347</name>
</gene>
<evidence type="ECO:0000256" key="2">
    <source>
        <dbReference type="ARBA" id="ARBA00022723"/>
    </source>
</evidence>
<dbReference type="PANTHER" id="PTHR10827">
    <property type="entry name" value="RETICULOCALBIN"/>
    <property type="match status" value="1"/>
</dbReference>
<evidence type="ECO:0000256" key="5">
    <source>
        <dbReference type="ARBA" id="ARBA00022824"/>
    </source>
</evidence>
<evidence type="ECO:0000259" key="14">
    <source>
        <dbReference type="PROSITE" id="PS50222"/>
    </source>
</evidence>
<feature type="domain" description="EF-hand" evidence="14">
    <location>
        <begin position="106"/>
        <end position="141"/>
    </location>
</feature>
<feature type="domain" description="EF-hand" evidence="14">
    <location>
        <begin position="188"/>
        <end position="223"/>
    </location>
</feature>
<sequence length="599" mass="69807">MKGTLYFGLYAILITSCICAATTGRDRPNQHKETLSEKDHSIDGEHNDEYDHEAFLGDMKDEYDELPPEEAKKRLKVLVRRVDTDSDGFVTEAELTNWIKEMFNKRLEEGVEEDVKTKDEDKDGKITWDEYKKSTYGAEELDGEADEESKKMLFVDKRRFDTADEDKDGGLTKMEYVRFMHPESSPDMEDVQVAETIEDIDLNKDGFVSLDEFLGDYKDADDAEADEPEWVTEERKKFKEAYDKDNDGKLNKEEVKLWVLPETEFAMAQEEAKHLVTSADENKDGKLSEEEIVNNHETFVVVLFAQLCFQSLVFAEVKPHQDNFHKHEHFGANQEHDVRYDHEAFLGPEAEEFENLTPEESKRRLRIIVTKMIDTNKDSLVSSDELSVWIEKQRKAFMYEDVDKRIAKEDKDGDKEISWEEYAKSEYGEWDNPEKLPKDHEYKFHMADADKNGKMNRDEYVDFEHPEENKKMEDIALDEVIEDVDQNADGVITVDEFLGQYHDATEPPAWVTRQRQDFHNQFDKNKDGKMDREEARAWVLPENVHDTHDETEHLIDGSDENADGFLSVDEILLHWNLFVGSQATDHGRTLRKVKPHVEL</sequence>
<dbReference type="PROSITE" id="PS00018">
    <property type="entry name" value="EF_HAND_1"/>
    <property type="match status" value="9"/>
</dbReference>
<dbReference type="SMART" id="SM00054">
    <property type="entry name" value="EFh"/>
    <property type="match status" value="8"/>
</dbReference>
<protein>
    <recommendedName>
        <fullName evidence="11">Reticulocalbin-3</fullName>
    </recommendedName>
</protein>
<keyword evidence="5" id="KW-0256">Endoplasmic reticulum</keyword>
<evidence type="ECO:0000256" key="12">
    <source>
        <dbReference type="SAM" id="MobiDB-lite"/>
    </source>
</evidence>
<dbReference type="InterPro" id="IPR011992">
    <property type="entry name" value="EF-hand-dom_pair"/>
</dbReference>
<dbReference type="InterPro" id="IPR018247">
    <property type="entry name" value="EF_Hand_1_Ca_BS"/>
</dbReference>
<dbReference type="GO" id="GO:0005788">
    <property type="term" value="C:endoplasmic reticulum lumen"/>
    <property type="evidence" value="ECO:0007669"/>
    <property type="project" value="UniProtKB-SubCell"/>
</dbReference>
<dbReference type="InterPro" id="IPR002048">
    <property type="entry name" value="EF_hand_dom"/>
</dbReference>
<evidence type="ECO:0000256" key="11">
    <source>
        <dbReference type="ARBA" id="ARBA00072696"/>
    </source>
</evidence>
<keyword evidence="7" id="KW-0325">Glycoprotein</keyword>
<dbReference type="FunFam" id="1.10.238.10:FF:000104">
    <property type="entry name" value="calumenin isoform X1"/>
    <property type="match status" value="2"/>
</dbReference>
<feature type="domain" description="EF-hand" evidence="14">
    <location>
        <begin position="520"/>
        <end position="545"/>
    </location>
</feature>
<comment type="caution">
    <text evidence="15">The sequence shown here is derived from an EMBL/GenBank/DDBJ whole genome shotgun (WGS) entry which is preliminary data.</text>
</comment>
<dbReference type="GO" id="GO:0005509">
    <property type="term" value="F:calcium ion binding"/>
    <property type="evidence" value="ECO:0007669"/>
    <property type="project" value="InterPro"/>
</dbReference>
<dbReference type="SUPFAM" id="SSF47473">
    <property type="entry name" value="EF-hand"/>
    <property type="match status" value="4"/>
</dbReference>
<name>A0AAD9QR87_ACRCE</name>
<dbReference type="Proteomes" id="UP001249851">
    <property type="component" value="Unassembled WGS sequence"/>
</dbReference>
<comment type="subcellular location">
    <subcellularLocation>
        <location evidence="1">Endoplasmic reticulum lumen</location>
    </subcellularLocation>
</comment>
<evidence type="ECO:0000313" key="16">
    <source>
        <dbReference type="Proteomes" id="UP001249851"/>
    </source>
</evidence>
<evidence type="ECO:0000256" key="1">
    <source>
        <dbReference type="ARBA" id="ARBA00004319"/>
    </source>
</evidence>
<comment type="subunit">
    <text evidence="10">Interacts with PCSK6 (immature form including the propeptide); probably involved in the maturation and the secretion of PCSK6.</text>
</comment>
<accession>A0AAD9QR87</accession>
<reference evidence="15" key="1">
    <citation type="journal article" date="2023" name="G3 (Bethesda)">
        <title>Whole genome assembly and annotation of the endangered Caribbean coral Acropora cervicornis.</title>
        <authorList>
            <person name="Selwyn J.D."/>
            <person name="Vollmer S.V."/>
        </authorList>
    </citation>
    <scope>NUCLEOTIDE SEQUENCE</scope>
    <source>
        <strain evidence="15">K2</strain>
    </source>
</reference>
<keyword evidence="4" id="KW-0677">Repeat</keyword>
<feature type="domain" description="EF-hand" evidence="14">
    <location>
        <begin position="70"/>
        <end position="105"/>
    </location>
</feature>
<keyword evidence="6" id="KW-0106">Calcium</keyword>
<dbReference type="PANTHER" id="PTHR10827:SF52">
    <property type="entry name" value="IP16409P"/>
    <property type="match status" value="1"/>
</dbReference>
<keyword evidence="16" id="KW-1185">Reference proteome</keyword>
<comment type="function">
    <text evidence="9">Probable molecular chaperone assisting protein biosynthesis and transport in the endoplasmic reticulum. Required for the proper biosynthesis and transport of pulmonary surfactant-associated protein A/SP-A, pulmonary surfactant-associated protein D/SP-D and the lipid transporter ABCA3. By regulating both the proper expression and the degradation through the endoplasmic reticulum-associated protein degradation pathway of these proteins plays a crucial role in pulmonary surfactant homeostasis. Has an anti-fibrotic activity by negatively regulating the secretion of type I and type III collagens. This calcium-binding protein also transiently associates with immature PCSK6 and regulates its secretion.</text>
</comment>
<feature type="domain" description="EF-hand" evidence="14">
    <location>
        <begin position="157"/>
        <end position="186"/>
    </location>
</feature>
<dbReference type="Pfam" id="PF13202">
    <property type="entry name" value="EF-hand_5"/>
    <property type="match status" value="1"/>
</dbReference>
<dbReference type="AlphaFoldDB" id="A0AAD9QR87"/>
<dbReference type="Gene3D" id="1.10.238.10">
    <property type="entry name" value="EF-hand"/>
    <property type="match status" value="5"/>
</dbReference>
<dbReference type="PROSITE" id="PS50222">
    <property type="entry name" value="EF_HAND_2"/>
    <property type="match status" value="7"/>
</dbReference>
<feature type="domain" description="EF-hand" evidence="14">
    <location>
        <begin position="472"/>
        <end position="507"/>
    </location>
</feature>
<keyword evidence="2" id="KW-0479">Metal-binding</keyword>
<evidence type="ECO:0000256" key="13">
    <source>
        <dbReference type="SAM" id="SignalP"/>
    </source>
</evidence>
<keyword evidence="8" id="KW-0143">Chaperone</keyword>
<evidence type="ECO:0000256" key="4">
    <source>
        <dbReference type="ARBA" id="ARBA00022737"/>
    </source>
</evidence>
<feature type="region of interest" description="Disordered" evidence="12">
    <location>
        <begin position="25"/>
        <end position="48"/>
    </location>
</feature>
<evidence type="ECO:0000313" key="15">
    <source>
        <dbReference type="EMBL" id="KAK2566024.1"/>
    </source>
</evidence>
<dbReference type="Pfam" id="PF13499">
    <property type="entry name" value="EF-hand_7"/>
    <property type="match status" value="4"/>
</dbReference>
<dbReference type="GO" id="GO:0015031">
    <property type="term" value="P:protein transport"/>
    <property type="evidence" value="ECO:0007669"/>
    <property type="project" value="UniProtKB-ARBA"/>
</dbReference>
<organism evidence="15 16">
    <name type="scientific">Acropora cervicornis</name>
    <name type="common">Staghorn coral</name>
    <dbReference type="NCBI Taxonomy" id="6130"/>
    <lineage>
        <taxon>Eukaryota</taxon>
        <taxon>Metazoa</taxon>
        <taxon>Cnidaria</taxon>
        <taxon>Anthozoa</taxon>
        <taxon>Hexacorallia</taxon>
        <taxon>Scleractinia</taxon>
        <taxon>Astrocoeniina</taxon>
        <taxon>Acroporidae</taxon>
        <taxon>Acropora</taxon>
    </lineage>
</organism>
<feature type="domain" description="EF-hand" evidence="14">
    <location>
        <begin position="240"/>
        <end position="265"/>
    </location>
</feature>
<evidence type="ECO:0000256" key="6">
    <source>
        <dbReference type="ARBA" id="ARBA00022837"/>
    </source>
</evidence>
<evidence type="ECO:0000256" key="7">
    <source>
        <dbReference type="ARBA" id="ARBA00023180"/>
    </source>
</evidence>
<reference evidence="15" key="2">
    <citation type="journal article" date="2023" name="Science">
        <title>Genomic signatures of disease resistance in endangered staghorn corals.</title>
        <authorList>
            <person name="Vollmer S.V."/>
            <person name="Selwyn J.D."/>
            <person name="Despard B.A."/>
            <person name="Roesel C.L."/>
        </authorList>
    </citation>
    <scope>NUCLEOTIDE SEQUENCE</scope>
    <source>
        <strain evidence="15">K2</strain>
    </source>
</reference>
<feature type="chain" id="PRO_5042010754" description="Reticulocalbin-3" evidence="13">
    <location>
        <begin position="21"/>
        <end position="599"/>
    </location>
</feature>
<evidence type="ECO:0000256" key="10">
    <source>
        <dbReference type="ARBA" id="ARBA00063143"/>
    </source>
</evidence>
<proteinExistence type="predicted"/>